<reference evidence="8 9" key="1">
    <citation type="submission" date="2018-12" db="EMBL/GenBank/DDBJ databases">
        <title>Complete Genome Sequence of Glutamicibacter creatinolyticus strain LGCM259,isolated from an abscess of a 12-year-old mare in Italy.</title>
        <authorList>
            <person name="Santos R.G."/>
            <person name="Silva A.L."/>
            <person name="Seyffert N."/>
            <person name="Castro T.L.P."/>
            <person name="Attili A.R."/>
            <person name="Rifici C."/>
            <person name="Mazzullo G."/>
            <person name="Brenig B."/>
            <person name="Venanzi F."/>
            <person name="Azevedo V."/>
        </authorList>
    </citation>
    <scope>NUCLEOTIDE SEQUENCE [LARGE SCALE GENOMIC DNA]</scope>
    <source>
        <strain evidence="8 9">LGCM 259</strain>
    </source>
</reference>
<gene>
    <name evidence="8" type="ORF">GcLGCM259_1111</name>
</gene>
<dbReference type="GO" id="GO:0022857">
    <property type="term" value="F:transmembrane transporter activity"/>
    <property type="evidence" value="ECO:0007669"/>
    <property type="project" value="InterPro"/>
</dbReference>
<dbReference type="InterPro" id="IPR011701">
    <property type="entry name" value="MFS"/>
</dbReference>
<comment type="subcellular location">
    <subcellularLocation>
        <location evidence="1">Cell membrane</location>
        <topology evidence="1">Multi-pass membrane protein</topology>
    </subcellularLocation>
</comment>
<feature type="transmembrane region" description="Helical" evidence="6">
    <location>
        <begin position="190"/>
        <end position="209"/>
    </location>
</feature>
<dbReference type="RefSeq" id="WP_138926009.1">
    <property type="nucleotide sequence ID" value="NZ_CP034412.1"/>
</dbReference>
<feature type="transmembrane region" description="Helical" evidence="6">
    <location>
        <begin position="321"/>
        <end position="339"/>
    </location>
</feature>
<keyword evidence="5 6" id="KW-0472">Membrane</keyword>
<dbReference type="CDD" id="cd17319">
    <property type="entry name" value="MFS_ExuT_GudP_like"/>
    <property type="match status" value="1"/>
</dbReference>
<dbReference type="GO" id="GO:0005886">
    <property type="term" value="C:plasma membrane"/>
    <property type="evidence" value="ECO:0007669"/>
    <property type="project" value="UniProtKB-SubCell"/>
</dbReference>
<protein>
    <submittedName>
        <fullName evidence="8">MFS transporter</fullName>
    </submittedName>
</protein>
<feature type="transmembrane region" description="Helical" evidence="6">
    <location>
        <begin position="288"/>
        <end position="309"/>
    </location>
</feature>
<proteinExistence type="predicted"/>
<keyword evidence="9" id="KW-1185">Reference proteome</keyword>
<dbReference type="PANTHER" id="PTHR43791:SF36">
    <property type="entry name" value="TRANSPORTER, PUTATIVE (AFU_ORTHOLOGUE AFUA_6G08340)-RELATED"/>
    <property type="match status" value="1"/>
</dbReference>
<organism evidence="8 9">
    <name type="scientific">Glutamicibacter creatinolyticus</name>
    <dbReference type="NCBI Taxonomy" id="162496"/>
    <lineage>
        <taxon>Bacteria</taxon>
        <taxon>Bacillati</taxon>
        <taxon>Actinomycetota</taxon>
        <taxon>Actinomycetes</taxon>
        <taxon>Micrococcales</taxon>
        <taxon>Micrococcaceae</taxon>
        <taxon>Glutamicibacter</taxon>
    </lineage>
</organism>
<keyword evidence="3 6" id="KW-0812">Transmembrane</keyword>
<accession>A0A5B7WU93</accession>
<evidence type="ECO:0000256" key="2">
    <source>
        <dbReference type="ARBA" id="ARBA00022448"/>
    </source>
</evidence>
<evidence type="ECO:0000256" key="4">
    <source>
        <dbReference type="ARBA" id="ARBA00022989"/>
    </source>
</evidence>
<feature type="transmembrane region" description="Helical" evidence="6">
    <location>
        <begin position="412"/>
        <end position="431"/>
    </location>
</feature>
<dbReference type="PROSITE" id="PS50850">
    <property type="entry name" value="MFS"/>
    <property type="match status" value="1"/>
</dbReference>
<keyword evidence="4 6" id="KW-1133">Transmembrane helix</keyword>
<evidence type="ECO:0000256" key="3">
    <source>
        <dbReference type="ARBA" id="ARBA00022692"/>
    </source>
</evidence>
<dbReference type="KEGG" id="gcr:GcLGCM259_1111"/>
<dbReference type="PANTHER" id="PTHR43791">
    <property type="entry name" value="PERMEASE-RELATED"/>
    <property type="match status" value="1"/>
</dbReference>
<feature type="transmembrane region" description="Helical" evidence="6">
    <location>
        <begin position="254"/>
        <end position="276"/>
    </location>
</feature>
<dbReference type="InterPro" id="IPR020846">
    <property type="entry name" value="MFS_dom"/>
</dbReference>
<evidence type="ECO:0000256" key="5">
    <source>
        <dbReference type="ARBA" id="ARBA00023136"/>
    </source>
</evidence>
<dbReference type="EMBL" id="CP034412">
    <property type="protein sequence ID" value="QCY46855.1"/>
    <property type="molecule type" value="Genomic_DNA"/>
</dbReference>
<keyword evidence="2" id="KW-0813">Transport</keyword>
<dbReference type="SUPFAM" id="SSF103473">
    <property type="entry name" value="MFS general substrate transporter"/>
    <property type="match status" value="1"/>
</dbReference>
<dbReference type="InterPro" id="IPR036259">
    <property type="entry name" value="MFS_trans_sf"/>
</dbReference>
<evidence type="ECO:0000256" key="1">
    <source>
        <dbReference type="ARBA" id="ARBA00004651"/>
    </source>
</evidence>
<dbReference type="FunFam" id="1.20.1250.20:FF:000018">
    <property type="entry name" value="MFS transporter permease"/>
    <property type="match status" value="1"/>
</dbReference>
<dbReference type="Gene3D" id="1.20.1250.20">
    <property type="entry name" value="MFS general substrate transporter like domains"/>
    <property type="match status" value="2"/>
</dbReference>
<feature type="transmembrane region" description="Helical" evidence="6">
    <location>
        <begin position="121"/>
        <end position="145"/>
    </location>
</feature>
<dbReference type="AlphaFoldDB" id="A0A5B7WU93"/>
<evidence type="ECO:0000256" key="6">
    <source>
        <dbReference type="SAM" id="Phobius"/>
    </source>
</evidence>
<dbReference type="Pfam" id="PF07690">
    <property type="entry name" value="MFS_1"/>
    <property type="match status" value="1"/>
</dbReference>
<feature type="transmembrane region" description="Helical" evidence="6">
    <location>
        <begin position="157"/>
        <end position="178"/>
    </location>
</feature>
<dbReference type="Proteomes" id="UP000307000">
    <property type="component" value="Chromosome"/>
</dbReference>
<feature type="domain" description="Major facilitator superfamily (MFS) profile" evidence="7">
    <location>
        <begin position="30"/>
        <end position="436"/>
    </location>
</feature>
<feature type="transmembrane region" description="Helical" evidence="6">
    <location>
        <begin position="97"/>
        <end position="115"/>
    </location>
</feature>
<sequence>MKRLSSPRSAVASSRSSAEESVYRKINRRLLPFLLLCYTFAYLDRVNIGFAKLHMQEDIPAITEAVFGIGAGLFFLAYAILEIPSNMVMHRIGARKTITRIMVLWGIVSASMLFVRDEFSFYALRILLGIFEAGFAPGIILYLTYWFPAKRMAAAMGIYMLAGPIGSILGSGVSAAIISAMDDLLGMAGWQWMFLVQGIPCLLLGYLFWKLMYDRPDDAPWLTAAEKAIVRRVITETDAARIDHRFVDVLKNPAVYVMAVAYFGIMCGIYAVSFWLPTILSDNGIRNNLTVGLLAAIPYVLTIPTMIFLSKSSDRTQDRHWHTIFPTILAAVGLTLAAFTSSNFLFSFTALCVAICSAWGAYTVFWAVPSQHFGGTAAAGGIALINTVGILGGFVAPTLLGFVKQATGSTQGGLLAMVGLLGLSALALFLLPKSLKLKRNEVLN</sequence>
<feature type="transmembrane region" description="Helical" evidence="6">
    <location>
        <begin position="377"/>
        <end position="400"/>
    </location>
</feature>
<feature type="transmembrane region" description="Helical" evidence="6">
    <location>
        <begin position="345"/>
        <end position="365"/>
    </location>
</feature>
<feature type="transmembrane region" description="Helical" evidence="6">
    <location>
        <begin position="65"/>
        <end position="85"/>
    </location>
</feature>
<evidence type="ECO:0000313" key="8">
    <source>
        <dbReference type="EMBL" id="QCY46855.1"/>
    </source>
</evidence>
<evidence type="ECO:0000313" key="9">
    <source>
        <dbReference type="Proteomes" id="UP000307000"/>
    </source>
</evidence>
<name>A0A5B7WU93_9MICC</name>
<evidence type="ECO:0000259" key="7">
    <source>
        <dbReference type="PROSITE" id="PS50850"/>
    </source>
</evidence>